<keyword evidence="1" id="KW-0175">Coiled coil</keyword>
<feature type="coiled-coil region" evidence="1">
    <location>
        <begin position="170"/>
        <end position="248"/>
    </location>
</feature>
<evidence type="ECO:0000256" key="2">
    <source>
        <dbReference type="SAM" id="MobiDB-lite"/>
    </source>
</evidence>
<feature type="chain" id="PRO_5024820806" description="Lipoprotein" evidence="3">
    <location>
        <begin position="22"/>
        <end position="251"/>
    </location>
</feature>
<organism evidence="4">
    <name type="scientific">Mycoplasma feriruminatoris</name>
    <dbReference type="NCBI Taxonomy" id="1179777"/>
    <lineage>
        <taxon>Bacteria</taxon>
        <taxon>Bacillati</taxon>
        <taxon>Mycoplasmatota</taxon>
        <taxon>Mollicutes</taxon>
        <taxon>Mycoplasmataceae</taxon>
        <taxon>Mycoplasma</taxon>
    </lineage>
</organism>
<evidence type="ECO:0000256" key="3">
    <source>
        <dbReference type="SAM" id="SignalP"/>
    </source>
</evidence>
<sequence>MKKILTILGFLTVLSSSLVIVACKAPRTEQKVKNKEDNLNNNSSSSGNTKSNVDSKDKNISSNNNKPQEEQPPVSSMIGEKEKKINEFAEKMKLEVEEFISKREKDKIKNYAFGLIDKILKKSLGEKGQKRISELDDKILLLLSKSDLDQIKAEINLLFSEIYGANTTPLEDVKNKLTDLLSKVDKKEEDEILEIANKLLTEILQNEFNEEMKKISSEIEKLLENNNFSKLKEKIFNLIQEATELEKASIK</sequence>
<reference evidence="4" key="1">
    <citation type="submission" date="2019-11" db="EMBL/GenBank/DDBJ databases">
        <authorList>
            <person name="Falquet L."/>
            <person name="Falquet L."/>
        </authorList>
    </citation>
    <scope>NUCLEOTIDE SEQUENCE</scope>
    <source>
        <strain evidence="4">8756-13</strain>
    </source>
</reference>
<evidence type="ECO:0000313" key="4">
    <source>
        <dbReference type="EMBL" id="VZR97899.1"/>
    </source>
</evidence>
<gene>
    <name evidence="4" type="ORF">MF5295_00524</name>
</gene>
<dbReference type="AlphaFoldDB" id="A0A654IKI6"/>
<name>A0A654IKI6_9MOLU</name>
<accession>A0A654IKI6</accession>
<dbReference type="PROSITE" id="PS51257">
    <property type="entry name" value="PROKAR_LIPOPROTEIN"/>
    <property type="match status" value="1"/>
</dbReference>
<evidence type="ECO:0000256" key="1">
    <source>
        <dbReference type="SAM" id="Coils"/>
    </source>
</evidence>
<keyword evidence="3" id="KW-0732">Signal</keyword>
<dbReference type="EMBL" id="LR739235">
    <property type="protein sequence ID" value="VZR97899.1"/>
    <property type="molecule type" value="Genomic_DNA"/>
</dbReference>
<evidence type="ECO:0008006" key="5">
    <source>
        <dbReference type="Google" id="ProtNLM"/>
    </source>
</evidence>
<feature type="signal peptide" evidence="3">
    <location>
        <begin position="1"/>
        <end position="21"/>
    </location>
</feature>
<proteinExistence type="predicted"/>
<protein>
    <recommendedName>
        <fullName evidence="5">Lipoprotein</fullName>
    </recommendedName>
</protein>
<feature type="region of interest" description="Disordered" evidence="2">
    <location>
        <begin position="30"/>
        <end position="80"/>
    </location>
</feature>
<feature type="compositionally biased region" description="Low complexity" evidence="2">
    <location>
        <begin position="39"/>
        <end position="52"/>
    </location>
</feature>